<protein>
    <submittedName>
        <fullName evidence="1">Uncharacterized protein</fullName>
    </submittedName>
</protein>
<dbReference type="AlphaFoldDB" id="A0A1I5WJK5"/>
<proteinExistence type="predicted"/>
<dbReference type="Proteomes" id="UP000198892">
    <property type="component" value="Unassembled WGS sequence"/>
</dbReference>
<name>A0A1I5WJK5_9BACI</name>
<sequence>MNCGSLCFFFILYLKINRKNLIYGLCYDLAGDILLFVAAKDSESHKQLKNILTSHIHGVSIKKSPFEAKLTLSFEN</sequence>
<dbReference type="EMBL" id="FOXD01000021">
    <property type="protein sequence ID" value="SFQ19840.1"/>
    <property type="molecule type" value="Genomic_DNA"/>
</dbReference>
<organism evidence="1 2">
    <name type="scientific">Salibacterium halotolerans</name>
    <dbReference type="NCBI Taxonomy" id="1884432"/>
    <lineage>
        <taxon>Bacteria</taxon>
        <taxon>Bacillati</taxon>
        <taxon>Bacillota</taxon>
        <taxon>Bacilli</taxon>
        <taxon>Bacillales</taxon>
        <taxon>Bacillaceae</taxon>
    </lineage>
</organism>
<accession>A0A1I5WJK5</accession>
<dbReference type="STRING" id="1884432.SAMN05518683_1212"/>
<keyword evidence="2" id="KW-1185">Reference proteome</keyword>
<evidence type="ECO:0000313" key="1">
    <source>
        <dbReference type="EMBL" id="SFQ19840.1"/>
    </source>
</evidence>
<gene>
    <name evidence="1" type="ORF">SAMN05518683_1212</name>
</gene>
<reference evidence="2" key="1">
    <citation type="submission" date="2016-10" db="EMBL/GenBank/DDBJ databases">
        <authorList>
            <person name="Varghese N."/>
            <person name="Submissions S."/>
        </authorList>
    </citation>
    <scope>NUCLEOTIDE SEQUENCE [LARGE SCALE GENOMIC DNA]</scope>
    <source>
        <strain evidence="2">S7</strain>
    </source>
</reference>
<evidence type="ECO:0000313" key="2">
    <source>
        <dbReference type="Proteomes" id="UP000198892"/>
    </source>
</evidence>